<reference evidence="1" key="2">
    <citation type="journal article" date="2015" name="Data Brief">
        <title>Shoot transcriptome of the giant reed, Arundo donax.</title>
        <authorList>
            <person name="Barrero R.A."/>
            <person name="Guerrero F.D."/>
            <person name="Moolhuijzen P."/>
            <person name="Goolsby J.A."/>
            <person name="Tidwell J."/>
            <person name="Bellgard S.E."/>
            <person name="Bellgard M.I."/>
        </authorList>
    </citation>
    <scope>NUCLEOTIDE SEQUENCE</scope>
    <source>
        <tissue evidence="1">Shoot tissue taken approximately 20 cm above the soil surface</tissue>
    </source>
</reference>
<reference evidence="1" key="1">
    <citation type="submission" date="2014-09" db="EMBL/GenBank/DDBJ databases">
        <authorList>
            <person name="Magalhaes I.L.F."/>
            <person name="Oliveira U."/>
            <person name="Santos F.R."/>
            <person name="Vidigal T.H.D.A."/>
            <person name="Brescovit A.D."/>
            <person name="Santos A.J."/>
        </authorList>
    </citation>
    <scope>NUCLEOTIDE SEQUENCE</scope>
    <source>
        <tissue evidence="1">Shoot tissue taken approximately 20 cm above the soil surface</tissue>
    </source>
</reference>
<evidence type="ECO:0000313" key="1">
    <source>
        <dbReference type="EMBL" id="JAD20064.1"/>
    </source>
</evidence>
<dbReference type="EMBL" id="GBRH01277831">
    <property type="protein sequence ID" value="JAD20064.1"/>
    <property type="molecule type" value="Transcribed_RNA"/>
</dbReference>
<dbReference type="AlphaFoldDB" id="A0A0A8Y125"/>
<sequence>MTSFNVLVRYTVDILVKFLIETLNFHNLNWLTLAYHVSHYFKYLFARFAIFSFFGLRNL</sequence>
<protein>
    <submittedName>
        <fullName evidence="1">Uncharacterized protein</fullName>
    </submittedName>
</protein>
<name>A0A0A8Y125_ARUDO</name>
<proteinExistence type="predicted"/>
<organism evidence="1">
    <name type="scientific">Arundo donax</name>
    <name type="common">Giant reed</name>
    <name type="synonym">Donax arundinaceus</name>
    <dbReference type="NCBI Taxonomy" id="35708"/>
    <lineage>
        <taxon>Eukaryota</taxon>
        <taxon>Viridiplantae</taxon>
        <taxon>Streptophyta</taxon>
        <taxon>Embryophyta</taxon>
        <taxon>Tracheophyta</taxon>
        <taxon>Spermatophyta</taxon>
        <taxon>Magnoliopsida</taxon>
        <taxon>Liliopsida</taxon>
        <taxon>Poales</taxon>
        <taxon>Poaceae</taxon>
        <taxon>PACMAD clade</taxon>
        <taxon>Arundinoideae</taxon>
        <taxon>Arundineae</taxon>
        <taxon>Arundo</taxon>
    </lineage>
</organism>
<accession>A0A0A8Y125</accession>